<accession>A0A0A9H126</accession>
<sequence length="65" mass="7203">MLRLAPGELRSHVPGAPAPCVALAMQVAAACAGAVRRECDVWRGKSWTRRMDLRGVFGWLLRLDR</sequence>
<name>A0A0A9H126_ARUDO</name>
<dbReference type="AlphaFoldDB" id="A0A0A9H126"/>
<reference evidence="1" key="2">
    <citation type="journal article" date="2015" name="Data Brief">
        <title>Shoot transcriptome of the giant reed, Arundo donax.</title>
        <authorList>
            <person name="Barrero R.A."/>
            <person name="Guerrero F.D."/>
            <person name="Moolhuijzen P."/>
            <person name="Goolsby J.A."/>
            <person name="Tidwell J."/>
            <person name="Bellgard S.E."/>
            <person name="Bellgard M.I."/>
        </authorList>
    </citation>
    <scope>NUCLEOTIDE SEQUENCE</scope>
    <source>
        <tissue evidence="1">Shoot tissue taken approximately 20 cm above the soil surface</tissue>
    </source>
</reference>
<dbReference type="EMBL" id="GBRH01166956">
    <property type="protein sequence ID" value="JAE30940.1"/>
    <property type="molecule type" value="Transcribed_RNA"/>
</dbReference>
<organism evidence="1">
    <name type="scientific">Arundo donax</name>
    <name type="common">Giant reed</name>
    <name type="synonym">Donax arundinaceus</name>
    <dbReference type="NCBI Taxonomy" id="35708"/>
    <lineage>
        <taxon>Eukaryota</taxon>
        <taxon>Viridiplantae</taxon>
        <taxon>Streptophyta</taxon>
        <taxon>Embryophyta</taxon>
        <taxon>Tracheophyta</taxon>
        <taxon>Spermatophyta</taxon>
        <taxon>Magnoliopsida</taxon>
        <taxon>Liliopsida</taxon>
        <taxon>Poales</taxon>
        <taxon>Poaceae</taxon>
        <taxon>PACMAD clade</taxon>
        <taxon>Arundinoideae</taxon>
        <taxon>Arundineae</taxon>
        <taxon>Arundo</taxon>
    </lineage>
</organism>
<dbReference type="PROSITE" id="PS51257">
    <property type="entry name" value="PROKAR_LIPOPROTEIN"/>
    <property type="match status" value="1"/>
</dbReference>
<reference evidence="1" key="1">
    <citation type="submission" date="2014-09" db="EMBL/GenBank/DDBJ databases">
        <authorList>
            <person name="Magalhaes I.L.F."/>
            <person name="Oliveira U."/>
            <person name="Santos F.R."/>
            <person name="Vidigal T.H.D.A."/>
            <person name="Brescovit A.D."/>
            <person name="Santos A.J."/>
        </authorList>
    </citation>
    <scope>NUCLEOTIDE SEQUENCE</scope>
    <source>
        <tissue evidence="1">Shoot tissue taken approximately 20 cm above the soil surface</tissue>
    </source>
</reference>
<proteinExistence type="predicted"/>
<protein>
    <submittedName>
        <fullName evidence="1">Uncharacterized protein</fullName>
    </submittedName>
</protein>
<evidence type="ECO:0000313" key="1">
    <source>
        <dbReference type="EMBL" id="JAE30940.1"/>
    </source>
</evidence>